<feature type="active site" description="Proton donor" evidence="9">
    <location>
        <position position="95"/>
    </location>
</feature>
<keyword evidence="12" id="KW-1185">Reference proteome</keyword>
<comment type="pathway">
    <text evidence="1 9">Amino-acid biosynthesis; L-lysine biosynthesis via DAP pathway; DL-2,6-diaminopimelate from LL-2,6-diaminopimelate: step 1/1.</text>
</comment>
<evidence type="ECO:0000256" key="7">
    <source>
        <dbReference type="ARBA" id="ARBA00023235"/>
    </source>
</evidence>
<feature type="binding site" evidence="9">
    <location>
        <begin position="235"/>
        <end position="236"/>
    </location>
    <ligand>
        <name>substrate</name>
    </ligand>
</feature>
<evidence type="ECO:0000256" key="8">
    <source>
        <dbReference type="ARBA" id="ARBA00051712"/>
    </source>
</evidence>
<evidence type="ECO:0000256" key="3">
    <source>
        <dbReference type="ARBA" id="ARBA00013080"/>
    </source>
</evidence>
<gene>
    <name evidence="9" type="primary">dapF</name>
    <name evidence="11" type="ORF">HMPREF9449_01912</name>
</gene>
<name>H1DI26_9BACT</name>
<evidence type="ECO:0000256" key="10">
    <source>
        <dbReference type="PROSITE-ProRule" id="PRU10125"/>
    </source>
</evidence>
<dbReference type="PATRIC" id="fig|742817.3.peg.2034"/>
<comment type="caution">
    <text evidence="11">The sequence shown here is derived from an EMBL/GenBank/DDBJ whole genome shotgun (WGS) entry which is preliminary data.</text>
</comment>
<evidence type="ECO:0000256" key="4">
    <source>
        <dbReference type="ARBA" id="ARBA00022490"/>
    </source>
</evidence>
<reference evidence="11 12" key="1">
    <citation type="submission" date="2012-01" db="EMBL/GenBank/DDBJ databases">
        <title>The Genome Sequence of Odoribacter laneus YIT 12061.</title>
        <authorList>
            <consortium name="The Broad Institute Genome Sequencing Platform"/>
            <person name="Earl A."/>
            <person name="Ward D."/>
            <person name="Feldgarden M."/>
            <person name="Gevers D."/>
            <person name="Morotomi M."/>
            <person name="Young S.K."/>
            <person name="Zeng Q."/>
            <person name="Gargeya S."/>
            <person name="Fitzgerald M."/>
            <person name="Haas B."/>
            <person name="Abouelleil A."/>
            <person name="Alvarado L."/>
            <person name="Arachchi H.M."/>
            <person name="Berlin A."/>
            <person name="Chapman S.B."/>
            <person name="Gearin G."/>
            <person name="Goldberg J."/>
            <person name="Griggs A."/>
            <person name="Gujja S."/>
            <person name="Hansen M."/>
            <person name="Heiman D."/>
            <person name="Howarth C."/>
            <person name="Larimer J."/>
            <person name="Lui A."/>
            <person name="MacDonald P.J.P."/>
            <person name="McCowen C."/>
            <person name="Montmayeur A."/>
            <person name="Murphy C."/>
            <person name="Neiman D."/>
            <person name="Pearson M."/>
            <person name="Priest M."/>
            <person name="Roberts A."/>
            <person name="Saif S."/>
            <person name="Shea T."/>
            <person name="Sisk P."/>
            <person name="Stolte C."/>
            <person name="Sykes S."/>
            <person name="Wortman J."/>
            <person name="Nusbaum C."/>
            <person name="Birren B."/>
        </authorList>
    </citation>
    <scope>NUCLEOTIDE SEQUENCE [LARGE SCALE GENOMIC DNA]</scope>
    <source>
        <strain evidence="11 12">YIT 12061</strain>
    </source>
</reference>
<dbReference type="AlphaFoldDB" id="H1DI26"/>
<keyword evidence="6 9" id="KW-0457">Lysine biosynthesis</keyword>
<organism evidence="11 12">
    <name type="scientific">Odoribacter laneus YIT 12061</name>
    <dbReference type="NCBI Taxonomy" id="742817"/>
    <lineage>
        <taxon>Bacteria</taxon>
        <taxon>Pseudomonadati</taxon>
        <taxon>Bacteroidota</taxon>
        <taxon>Bacteroidia</taxon>
        <taxon>Bacteroidales</taxon>
        <taxon>Odoribacteraceae</taxon>
        <taxon>Odoribacter</taxon>
    </lineage>
</organism>
<dbReference type="Pfam" id="PF01678">
    <property type="entry name" value="DAP_epimerase"/>
    <property type="match status" value="2"/>
</dbReference>
<comment type="subcellular location">
    <subcellularLocation>
        <location evidence="9">Cytoplasm</location>
    </subcellularLocation>
</comment>
<feature type="active site" description="Proton acceptor" evidence="9">
    <location>
        <position position="244"/>
    </location>
</feature>
<feature type="binding site" evidence="9">
    <location>
        <position position="35"/>
    </location>
    <ligand>
        <name>substrate</name>
    </ligand>
</feature>
<dbReference type="HAMAP" id="MF_00197">
    <property type="entry name" value="DAP_epimerase"/>
    <property type="match status" value="1"/>
</dbReference>
<comment type="similarity">
    <text evidence="2 9">Belongs to the diaminopimelate epimerase family.</text>
</comment>
<dbReference type="PANTHER" id="PTHR31689:SF0">
    <property type="entry name" value="DIAMINOPIMELATE EPIMERASE"/>
    <property type="match status" value="1"/>
</dbReference>
<dbReference type="HOGENOM" id="CLU_053306_3_0_10"/>
<evidence type="ECO:0000256" key="9">
    <source>
        <dbReference type="HAMAP-Rule" id="MF_00197"/>
    </source>
</evidence>
<dbReference type="InterPro" id="IPR018510">
    <property type="entry name" value="DAP_epimerase_AS"/>
</dbReference>
<dbReference type="GO" id="GO:0008837">
    <property type="term" value="F:diaminopimelate epimerase activity"/>
    <property type="evidence" value="ECO:0007669"/>
    <property type="project" value="UniProtKB-UniRule"/>
</dbReference>
<proteinExistence type="inferred from homology"/>
<dbReference type="EC" id="5.1.1.7" evidence="3 9"/>
<feature type="site" description="Could be important to modulate the pK values of the two catalytic cysteine residues" evidence="9">
    <location>
        <position position="235"/>
    </location>
</feature>
<keyword evidence="7 9" id="KW-0413">Isomerase</keyword>
<evidence type="ECO:0000313" key="11">
    <source>
        <dbReference type="EMBL" id="EHP46897.1"/>
    </source>
</evidence>
<dbReference type="GO" id="GO:0005829">
    <property type="term" value="C:cytosol"/>
    <property type="evidence" value="ECO:0007669"/>
    <property type="project" value="TreeGrafter"/>
</dbReference>
<feature type="binding site" evidence="9">
    <location>
        <position position="184"/>
    </location>
    <ligand>
        <name>substrate</name>
    </ligand>
</feature>
<comment type="subunit">
    <text evidence="9">Homodimer.</text>
</comment>
<protein>
    <recommendedName>
        <fullName evidence="3 9">Diaminopimelate epimerase</fullName>
        <shortName evidence="9">DAP epimerase</shortName>
        <ecNumber evidence="3 9">5.1.1.7</ecNumber>
    </recommendedName>
    <alternativeName>
        <fullName evidence="9">PLP-independent amino acid racemase</fullName>
    </alternativeName>
</protein>
<evidence type="ECO:0000256" key="5">
    <source>
        <dbReference type="ARBA" id="ARBA00022605"/>
    </source>
</evidence>
<comment type="catalytic activity">
    <reaction evidence="8 9">
        <text>(2S,6S)-2,6-diaminopimelate = meso-2,6-diaminopimelate</text>
        <dbReference type="Rhea" id="RHEA:15393"/>
        <dbReference type="ChEBI" id="CHEBI:57609"/>
        <dbReference type="ChEBI" id="CHEBI:57791"/>
        <dbReference type="EC" id="5.1.1.7"/>
    </reaction>
</comment>
<dbReference type="FunFam" id="3.10.310.10:FF:000004">
    <property type="entry name" value="Diaminopimelate epimerase"/>
    <property type="match status" value="1"/>
</dbReference>
<dbReference type="InterPro" id="IPR001653">
    <property type="entry name" value="DAP_epimerase_DapF"/>
</dbReference>
<comment type="caution">
    <text evidence="9">Lacks conserved residue(s) required for the propagation of feature annotation.</text>
</comment>
<dbReference type="STRING" id="742817.HMPREF9449_01912"/>
<feature type="binding site" evidence="9">
    <location>
        <position position="86"/>
    </location>
    <ligand>
        <name>substrate</name>
    </ligand>
</feature>
<dbReference type="Proteomes" id="UP000004892">
    <property type="component" value="Unassembled WGS sequence"/>
</dbReference>
<feature type="binding site" evidence="9">
    <location>
        <begin position="96"/>
        <end position="97"/>
    </location>
    <ligand>
        <name>substrate</name>
    </ligand>
</feature>
<dbReference type="EMBL" id="ADMC01000024">
    <property type="protein sequence ID" value="EHP46897.1"/>
    <property type="molecule type" value="Genomic_DNA"/>
</dbReference>
<feature type="binding site" evidence="9">
    <location>
        <begin position="245"/>
        <end position="246"/>
    </location>
    <ligand>
        <name>substrate</name>
    </ligand>
</feature>
<feature type="binding site" evidence="9">
    <location>
        <position position="217"/>
    </location>
    <ligand>
        <name>substrate</name>
    </ligand>
</feature>
<feature type="active site" evidence="10">
    <location>
        <position position="95"/>
    </location>
</feature>
<sequence length="306" mass="34189">MRIRNFAGVLSEPEFRKSEISMEKLKFTKMQGIGNDYVYLYGMGDALGDIPQLARIISDRHFGVGSDGLILIDPSDEADFRMRMFNADGSESPMCGNGSRCVGKYVYDKGYTHKTEIKLETAAGIKLLTLFPEKGEVKRVKVDMGEPELRSDRIPVAFEGEQVVNLPFRLREKIFYITCVSMGNPHAVLFVPEVREIEVKTLGPALELHPFFPRRTNIEFVEVISPVELKMRVWERGSGETFACGTGACASLVAAVLNGKSERKVTVHLLGGELEIEWGKDNHVYMTGGAEIVFEGEIQGEKMKKI</sequence>
<comment type="function">
    <text evidence="9">Catalyzes the stereoinversion of LL-2,6-diaminopimelate (L,L-DAP) to meso-diaminopimelate (meso-DAP), a precursor of L-lysine and an essential component of the bacterial peptidoglycan.</text>
</comment>
<dbReference type="PANTHER" id="PTHR31689">
    <property type="entry name" value="DIAMINOPIMELATE EPIMERASE, CHLOROPLASTIC"/>
    <property type="match status" value="1"/>
</dbReference>
<dbReference type="PROSITE" id="PS01326">
    <property type="entry name" value="DAP_EPIMERASE"/>
    <property type="match status" value="1"/>
</dbReference>
<evidence type="ECO:0000313" key="12">
    <source>
        <dbReference type="Proteomes" id="UP000004892"/>
    </source>
</evidence>
<evidence type="ECO:0000256" key="1">
    <source>
        <dbReference type="ARBA" id="ARBA00005196"/>
    </source>
</evidence>
<dbReference type="UniPathway" id="UPA00034">
    <property type="reaction ID" value="UER00025"/>
</dbReference>
<keyword evidence="4 9" id="KW-0963">Cytoplasm</keyword>
<dbReference type="GO" id="GO:0009089">
    <property type="term" value="P:lysine biosynthetic process via diaminopimelate"/>
    <property type="evidence" value="ECO:0007669"/>
    <property type="project" value="UniProtKB-UniRule"/>
</dbReference>
<evidence type="ECO:0000256" key="2">
    <source>
        <dbReference type="ARBA" id="ARBA00010219"/>
    </source>
</evidence>
<dbReference type="eggNOG" id="COG0253">
    <property type="taxonomic scope" value="Bacteria"/>
</dbReference>
<dbReference type="Gene3D" id="3.10.310.10">
    <property type="entry name" value="Diaminopimelate Epimerase, Chain A, domain 1"/>
    <property type="match status" value="2"/>
</dbReference>
<evidence type="ECO:0000256" key="6">
    <source>
        <dbReference type="ARBA" id="ARBA00023154"/>
    </source>
</evidence>
<dbReference type="SUPFAM" id="SSF54506">
    <property type="entry name" value="Diaminopimelate epimerase-like"/>
    <property type="match status" value="1"/>
</dbReference>
<accession>H1DI26</accession>
<feature type="site" description="Could be important to modulate the pK values of the two catalytic cysteine residues" evidence="9">
    <location>
        <position position="186"/>
    </location>
</feature>
<keyword evidence="5 9" id="KW-0028">Amino-acid biosynthesis</keyword>
<dbReference type="NCBIfam" id="TIGR00652">
    <property type="entry name" value="DapF"/>
    <property type="match status" value="1"/>
</dbReference>